<gene>
    <name evidence="13" type="primary">cct5</name>
</gene>
<comment type="subunit">
    <text evidence="11">Component of the chaperonin-containing T-complex (TRiC), a hexadecamer composed of two identical back-to-back stacked rings enclosing a protein folding chamber. Each ring is made up of eight different subunits: TCP1/CCT1, CCT2, CCT3, CCT4, CCT5, CCT6A/CCT6, CCT7, CCT8. Interacts with PACRG. Interacts with DNAAF4. Interacts with DLEC1. Interacts with SPMAP2.</text>
</comment>
<dbReference type="FunFam" id="1.10.560.10:FF:000049">
    <property type="entry name" value="T-complex protein 1 subunitTheta, putative"/>
    <property type="match status" value="1"/>
</dbReference>
<dbReference type="SUPFAM" id="SSF52029">
    <property type="entry name" value="GroEL apical domain-like"/>
    <property type="match status" value="1"/>
</dbReference>
<dbReference type="InterPro" id="IPR027409">
    <property type="entry name" value="GroEL-like_apical_dom_sf"/>
</dbReference>
<dbReference type="PROSITE" id="PS00995">
    <property type="entry name" value="TCP1_3"/>
    <property type="match status" value="1"/>
</dbReference>
<dbReference type="GO" id="GO:0005524">
    <property type="term" value="F:ATP binding"/>
    <property type="evidence" value="ECO:0007669"/>
    <property type="project" value="UniProtKB-KW"/>
</dbReference>
<keyword evidence="5 12" id="KW-0067">ATP-binding</keyword>
<evidence type="ECO:0000256" key="10">
    <source>
        <dbReference type="ARBA" id="ARBA00093360"/>
    </source>
</evidence>
<dbReference type="InterPro" id="IPR054827">
    <property type="entry name" value="thermosome_alpha"/>
</dbReference>
<dbReference type="FunFam" id="1.10.560.10:FF:000053">
    <property type="entry name" value="T-complex protein 1 subunit delta"/>
    <property type="match status" value="1"/>
</dbReference>
<evidence type="ECO:0000313" key="13">
    <source>
        <dbReference type="Ensembl" id="ENSSLUP00000039458.1"/>
    </source>
</evidence>
<evidence type="ECO:0000256" key="3">
    <source>
        <dbReference type="ARBA" id="ARBA00022490"/>
    </source>
</evidence>
<evidence type="ECO:0000256" key="1">
    <source>
        <dbReference type="ARBA" id="ARBA00004496"/>
    </source>
</evidence>
<keyword evidence="6 12" id="KW-0143">Chaperone</keyword>
<dbReference type="Pfam" id="PF00118">
    <property type="entry name" value="Cpn60_TCP1"/>
    <property type="match status" value="1"/>
</dbReference>
<dbReference type="InterPro" id="IPR012718">
    <property type="entry name" value="Chap_CCT_epsi"/>
</dbReference>
<dbReference type="PROSITE" id="PS00751">
    <property type="entry name" value="TCP1_2"/>
    <property type="match status" value="1"/>
</dbReference>
<proteinExistence type="inferred from homology"/>
<dbReference type="Gene3D" id="1.10.560.10">
    <property type="entry name" value="GroEL-like equatorial domain"/>
    <property type="match status" value="1"/>
</dbReference>
<organism evidence="13 14">
    <name type="scientific">Sander lucioperca</name>
    <name type="common">Pike-perch</name>
    <name type="synonym">Perca lucioperca</name>
    <dbReference type="NCBI Taxonomy" id="283035"/>
    <lineage>
        <taxon>Eukaryota</taxon>
        <taxon>Metazoa</taxon>
        <taxon>Chordata</taxon>
        <taxon>Craniata</taxon>
        <taxon>Vertebrata</taxon>
        <taxon>Euteleostomi</taxon>
        <taxon>Actinopterygii</taxon>
        <taxon>Neopterygii</taxon>
        <taxon>Teleostei</taxon>
        <taxon>Neoteleostei</taxon>
        <taxon>Acanthomorphata</taxon>
        <taxon>Eupercaria</taxon>
        <taxon>Perciformes</taxon>
        <taxon>Percoidei</taxon>
        <taxon>Percidae</taxon>
        <taxon>Luciopercinae</taxon>
        <taxon>Sander</taxon>
    </lineage>
</organism>
<keyword evidence="14" id="KW-1185">Reference proteome</keyword>
<dbReference type="GO" id="GO:0051082">
    <property type="term" value="F:unfolded protein binding"/>
    <property type="evidence" value="ECO:0007669"/>
    <property type="project" value="InterPro"/>
</dbReference>
<evidence type="ECO:0000256" key="12">
    <source>
        <dbReference type="RuleBase" id="RU004187"/>
    </source>
</evidence>
<dbReference type="NCBIfam" id="NF041082">
    <property type="entry name" value="thermosome_alpha"/>
    <property type="match status" value="1"/>
</dbReference>
<comment type="similarity">
    <text evidence="2 12">Belongs to the TCP-1 chaperonin family.</text>
</comment>
<evidence type="ECO:0000256" key="8">
    <source>
        <dbReference type="ARBA" id="ARBA00033325"/>
    </source>
</evidence>
<accession>A0A8C9ZL00</accession>
<dbReference type="Gene3D" id="3.50.7.10">
    <property type="entry name" value="GroEL"/>
    <property type="match status" value="1"/>
</dbReference>
<evidence type="ECO:0000313" key="14">
    <source>
        <dbReference type="Proteomes" id="UP000694568"/>
    </source>
</evidence>
<dbReference type="GO" id="GO:0030240">
    <property type="term" value="P:skeletal muscle thin filament assembly"/>
    <property type="evidence" value="ECO:0007669"/>
    <property type="project" value="Ensembl"/>
</dbReference>
<reference evidence="13" key="1">
    <citation type="submission" date="2025-08" db="UniProtKB">
        <authorList>
            <consortium name="Ensembl"/>
        </authorList>
    </citation>
    <scope>IDENTIFICATION</scope>
</reference>
<dbReference type="AlphaFoldDB" id="A0A8C9ZL00"/>
<keyword evidence="4 12" id="KW-0547">Nucleotide-binding</keyword>
<dbReference type="Ensembl" id="ENSSLUT00000040746.1">
    <property type="protein sequence ID" value="ENSSLUP00000039458.1"/>
    <property type="gene ID" value="ENSSLUG00000017661.1"/>
</dbReference>
<dbReference type="InterPro" id="IPR053374">
    <property type="entry name" value="TCP-1_chaperonin"/>
</dbReference>
<dbReference type="GeneTree" id="ENSGT00550000074988"/>
<comment type="function">
    <text evidence="10">Component of the chaperonin-containing T-complex (TRiC), a molecular chaperone complex that assists the folding of actin, tubulin and other proteins upon ATP hydrolysis. The TRiC complex mediates the folding of WRAP53/TCAB1, thereby regulating telomere maintenance. As part of the TRiC complex may play a role in the assembly of BBSome, a complex involved in ciliogenesis regulating transports vesicles to the cilia.</text>
</comment>
<dbReference type="FunFam" id="3.50.7.10:FF:000003">
    <property type="entry name" value="T-complex protein 1 subunit epsilon"/>
    <property type="match status" value="1"/>
</dbReference>
<dbReference type="PANTHER" id="PTHR11353">
    <property type="entry name" value="CHAPERONIN"/>
    <property type="match status" value="1"/>
</dbReference>
<keyword evidence="3" id="KW-0963">Cytoplasm</keyword>
<protein>
    <recommendedName>
        <fullName evidence="7">T-complex protein 1 subunit epsilon</fullName>
    </recommendedName>
    <alternativeName>
        <fullName evidence="8">CCT-epsilon</fullName>
    </alternativeName>
</protein>
<comment type="subcellular location">
    <subcellularLocation>
        <location evidence="1">Cytoplasm</location>
    </subcellularLocation>
</comment>
<evidence type="ECO:0000256" key="2">
    <source>
        <dbReference type="ARBA" id="ARBA00008020"/>
    </source>
</evidence>
<dbReference type="SUPFAM" id="SSF54849">
    <property type="entry name" value="GroEL-intermediate domain like"/>
    <property type="match status" value="1"/>
</dbReference>
<evidence type="ECO:0000256" key="7">
    <source>
        <dbReference type="ARBA" id="ARBA00024086"/>
    </source>
</evidence>
<evidence type="ECO:0000256" key="4">
    <source>
        <dbReference type="ARBA" id="ARBA00022741"/>
    </source>
</evidence>
<dbReference type="PRINTS" id="PR00304">
    <property type="entry name" value="TCOMPLEXTCP1"/>
</dbReference>
<comment type="catalytic activity">
    <reaction evidence="9">
        <text>ATP + H2O = ADP + phosphate + H(+)</text>
        <dbReference type="Rhea" id="RHEA:13065"/>
        <dbReference type="ChEBI" id="CHEBI:15377"/>
        <dbReference type="ChEBI" id="CHEBI:15378"/>
        <dbReference type="ChEBI" id="CHEBI:30616"/>
        <dbReference type="ChEBI" id="CHEBI:43474"/>
        <dbReference type="ChEBI" id="CHEBI:456216"/>
    </reaction>
</comment>
<dbReference type="InterPro" id="IPR027410">
    <property type="entry name" value="TCP-1-like_intermed_sf"/>
</dbReference>
<dbReference type="GO" id="GO:0010842">
    <property type="term" value="P:retina layer formation"/>
    <property type="evidence" value="ECO:0007669"/>
    <property type="project" value="Ensembl"/>
</dbReference>
<dbReference type="GO" id="GO:0016887">
    <property type="term" value="F:ATP hydrolysis activity"/>
    <property type="evidence" value="ECO:0007669"/>
    <property type="project" value="InterPro"/>
</dbReference>
<dbReference type="Proteomes" id="UP000694568">
    <property type="component" value="Unplaced"/>
</dbReference>
<dbReference type="InterPro" id="IPR002194">
    <property type="entry name" value="Chaperonin_TCP-1_CS"/>
</dbReference>
<dbReference type="CDD" id="cd03339">
    <property type="entry name" value="TCP1_epsilon"/>
    <property type="match status" value="1"/>
</dbReference>
<dbReference type="GO" id="GO:0140662">
    <property type="term" value="F:ATP-dependent protein folding chaperone"/>
    <property type="evidence" value="ECO:0007669"/>
    <property type="project" value="InterPro"/>
</dbReference>
<dbReference type="InterPro" id="IPR002423">
    <property type="entry name" value="Cpn60/GroEL/TCP-1"/>
</dbReference>
<dbReference type="NCBIfam" id="NF041083">
    <property type="entry name" value="thermosome_beta"/>
    <property type="match status" value="1"/>
</dbReference>
<dbReference type="Gene3D" id="3.30.260.10">
    <property type="entry name" value="TCP-1-like chaperonin intermediate domain"/>
    <property type="match status" value="1"/>
</dbReference>
<reference evidence="13" key="2">
    <citation type="submission" date="2025-09" db="UniProtKB">
        <authorList>
            <consortium name="Ensembl"/>
        </authorList>
    </citation>
    <scope>IDENTIFICATION</scope>
</reference>
<dbReference type="PROSITE" id="PS00750">
    <property type="entry name" value="TCP1_1"/>
    <property type="match status" value="1"/>
</dbReference>
<evidence type="ECO:0000256" key="11">
    <source>
        <dbReference type="ARBA" id="ARBA00093473"/>
    </source>
</evidence>
<dbReference type="SUPFAM" id="SSF48592">
    <property type="entry name" value="GroEL equatorial domain-like"/>
    <property type="match status" value="1"/>
</dbReference>
<dbReference type="InterPro" id="IPR017998">
    <property type="entry name" value="Chaperone_TCP-1"/>
</dbReference>
<dbReference type="InterPro" id="IPR027413">
    <property type="entry name" value="GROEL-like_equatorial_sf"/>
</dbReference>
<evidence type="ECO:0000256" key="6">
    <source>
        <dbReference type="ARBA" id="ARBA00023186"/>
    </source>
</evidence>
<evidence type="ECO:0000256" key="9">
    <source>
        <dbReference type="ARBA" id="ARBA00049360"/>
    </source>
</evidence>
<evidence type="ECO:0000256" key="5">
    <source>
        <dbReference type="ARBA" id="ARBA00022840"/>
    </source>
</evidence>
<dbReference type="GO" id="GO:0005832">
    <property type="term" value="C:chaperonin-containing T-complex"/>
    <property type="evidence" value="ECO:0007669"/>
    <property type="project" value="UniProtKB-ARBA"/>
</dbReference>
<sequence>MLAAKNCQLITKRSPTFDPYFRAKRIPTLQVSIVKTLHFISWTLSKCPYPSVNMSSFGTLAFDDYGRPFIIIKDQDTKTRLTGIDALKSHIMAGKAVASTLRTSLGPNGLDKMMVDRDGEVTVTNDGATILSMMDVDHQIAKLMVELSKSQDDEIGDGTTGVVVLAGALLEQAEQLLDRGIHPIRVSDGYDQAARIAIDELDRIAETLLCDPNNTEPLIETAMTTLGSKIINRCHRQMAEIAVNAILTVADMERKDVDFELIKMEGKVGGKLEDTQLIKGVIIDKEFSHPQMPKVLKDVKMAILTCPFEPPKPKTKHKLDVTCVEDYKALQKYEKDKFEEMIKQIKSNGANLAICQWGFDDEANHLLLQNELPAVRWVGGPEIELIAIATGGRIVPRFSELTPEKLGTAGVVKEITFGTTKDRMLVIQECKNTRAVTIFIRGGNKMIVEEAKRALHDALCVIRNLVRDNRIVYGGGASEIACALAVNQAAEKCPSLEQYAMRSFADALEVIPMALAENSGYNPIQTMTEVRARQVKENNPFLGIDCLRNNTNDMKQQHVVETLIGKKQQISLATQVVKMILKIDDIRSPGESED</sequence>
<name>A0A8C9ZL00_SANLU</name>
<dbReference type="NCBIfam" id="TIGR02343">
    <property type="entry name" value="chap_CCT_epsi"/>
    <property type="match status" value="1"/>
</dbReference>